<organism evidence="2 3">
    <name type="scientific">Xanthomonas oryzae pv. oryzae (strain KACC10331 / KXO85)</name>
    <dbReference type="NCBI Taxonomy" id="291331"/>
    <lineage>
        <taxon>Bacteria</taxon>
        <taxon>Pseudomonadati</taxon>
        <taxon>Pseudomonadota</taxon>
        <taxon>Gammaproteobacteria</taxon>
        <taxon>Lysobacterales</taxon>
        <taxon>Lysobacteraceae</taxon>
        <taxon>Xanthomonas</taxon>
    </lineage>
</organism>
<evidence type="ECO:0000313" key="2">
    <source>
        <dbReference type="EMBL" id="AAW77784.1"/>
    </source>
</evidence>
<dbReference type="EMBL" id="AE013598">
    <property type="protein sequence ID" value="AAW77784.1"/>
    <property type="molecule type" value="Genomic_DNA"/>
</dbReference>
<reference evidence="2 3" key="1">
    <citation type="journal article" date="2005" name="Nucleic Acids Res.">
        <title>The genome sequence of Xanthomonas oryzae pathovar oryzae KACC10331, the bacterial blight pathogen of rice.</title>
        <authorList>
            <person name="Lee B.M."/>
            <person name="Park Y.J."/>
            <person name="Park D.S."/>
            <person name="Kang H.W."/>
            <person name="Kim J.G."/>
            <person name="Song E.S."/>
            <person name="Park I.C."/>
            <person name="Yoon U.H."/>
            <person name="Hahn J.H."/>
            <person name="Koo B.S."/>
            <person name="Lee G.B."/>
            <person name="Kim H."/>
            <person name="Park H.S."/>
            <person name="Yoon K.O."/>
            <person name="Kim J.H."/>
            <person name="Jung C.H."/>
            <person name="Koh N.H."/>
            <person name="Seo J.S."/>
            <person name="Go S.J."/>
        </authorList>
    </citation>
    <scope>NUCLEOTIDE SEQUENCE [LARGE SCALE GENOMIC DNA]</scope>
    <source>
        <strain evidence="3">KACC10331 / KXO85</strain>
    </source>
</reference>
<accession>Q5GU39</accession>
<dbReference type="InterPro" id="IPR016980">
    <property type="entry name" value="S-AdoMet-dep_MeTrfase_Alr7345"/>
</dbReference>
<protein>
    <submittedName>
        <fullName evidence="2">Predicted methyltransferase</fullName>
    </submittedName>
</protein>
<keyword evidence="2" id="KW-0808">Transferase</keyword>
<dbReference type="GO" id="GO:0032259">
    <property type="term" value="P:methylation"/>
    <property type="evidence" value="ECO:0007669"/>
    <property type="project" value="UniProtKB-KW"/>
</dbReference>
<dbReference type="HOGENOM" id="CLU_072291_0_0_6"/>
<dbReference type="Proteomes" id="UP000006735">
    <property type="component" value="Chromosome"/>
</dbReference>
<dbReference type="SUPFAM" id="SSF53335">
    <property type="entry name" value="S-adenosyl-L-methionine-dependent methyltransferases"/>
    <property type="match status" value="1"/>
</dbReference>
<evidence type="ECO:0000256" key="1">
    <source>
        <dbReference type="SAM" id="MobiDB-lite"/>
    </source>
</evidence>
<name>Q5GU39_XANOR</name>
<evidence type="ECO:0000313" key="3">
    <source>
        <dbReference type="Proteomes" id="UP000006735"/>
    </source>
</evidence>
<sequence>MSPMARATTRPVPPSCGHTACPGAHVRLALLFPEEGAAMIRNKLACACVMSVVVAMSIPVAMAVKPADSATLPAPDTALQVAINGNWRDRVYVQRDQYRHPGQTLAFFGIKPTQTVIEITPGGGWYSEILAPYLREKGKYVAAVVDPASAPEGRSHDYAQRARDDLEKKFQAKPEVYGKPSFVSYVPTSPSFGVDNSADLVLTFRNVHNWRMAGNAEAMFAGFYKVLKPGGVLGVVEHRANSDVPADDKSGYVGQAQVIAMAKAAGFTLVGKSEVNANPRDTKDYPGGVWTLPPSNSHDKADDAKYKAIGESDRMTLKFVKR</sequence>
<dbReference type="PIRSF" id="PIRSF031679">
    <property type="entry name" value="Mtase_Alr7345_prd"/>
    <property type="match status" value="1"/>
</dbReference>
<dbReference type="AlphaFoldDB" id="Q5GU39"/>
<dbReference type="STRING" id="291331.XOO4530"/>
<dbReference type="Gene3D" id="3.40.50.150">
    <property type="entry name" value="Vaccinia Virus protein VP39"/>
    <property type="match status" value="1"/>
</dbReference>
<keyword evidence="3" id="KW-1185">Reference proteome</keyword>
<dbReference type="GO" id="GO:0008168">
    <property type="term" value="F:methyltransferase activity"/>
    <property type="evidence" value="ECO:0007669"/>
    <property type="project" value="UniProtKB-KW"/>
</dbReference>
<feature type="region of interest" description="Disordered" evidence="1">
    <location>
        <begin position="278"/>
        <end position="302"/>
    </location>
</feature>
<proteinExistence type="predicted"/>
<gene>
    <name evidence="2" type="ordered locus">XOO4530</name>
</gene>
<dbReference type="KEGG" id="xoo:XOO4530"/>
<dbReference type="InterPro" id="IPR029063">
    <property type="entry name" value="SAM-dependent_MTases_sf"/>
</dbReference>
<keyword evidence="2" id="KW-0489">Methyltransferase</keyword>